<dbReference type="Proteomes" id="UP000648984">
    <property type="component" value="Unassembled WGS sequence"/>
</dbReference>
<protein>
    <submittedName>
        <fullName evidence="1">DUF938 domain-containing protein</fullName>
    </submittedName>
</protein>
<reference evidence="1 2" key="1">
    <citation type="submission" date="2019-12" db="EMBL/GenBank/DDBJ databases">
        <title>Comparative genomics gives insights into the taxonomy of the Azoarcus-Aromatoleum group and reveals separate origins of nif in the plant-associated Azoarcus and non-plant-associated Aromatoleum sub-groups.</title>
        <authorList>
            <person name="Lafos M."/>
            <person name="Maluk M."/>
            <person name="Batista M."/>
            <person name="Junghare M."/>
            <person name="Carmona M."/>
            <person name="Faoro H."/>
            <person name="Cruz L.M."/>
            <person name="Battistoni F."/>
            <person name="De Souza E."/>
            <person name="Pedrosa F."/>
            <person name="Chen W.-M."/>
            <person name="Poole P.S."/>
            <person name="Dixon R.A."/>
            <person name="James E.K."/>
        </authorList>
    </citation>
    <scope>NUCLEOTIDE SEQUENCE [LARGE SCALE GENOMIC DNA]</scope>
    <source>
        <strain evidence="1 2">22Lin</strain>
    </source>
</reference>
<dbReference type="EMBL" id="WTVQ01000013">
    <property type="protein sequence ID" value="NMG74984.1"/>
    <property type="molecule type" value="Genomic_DNA"/>
</dbReference>
<comment type="caution">
    <text evidence="1">The sequence shown here is derived from an EMBL/GenBank/DDBJ whole genome shotgun (WGS) entry which is preliminary data.</text>
</comment>
<dbReference type="Gene3D" id="3.40.50.150">
    <property type="entry name" value="Vaccinia Virus protein VP39"/>
    <property type="match status" value="1"/>
</dbReference>
<dbReference type="SUPFAM" id="SSF53335">
    <property type="entry name" value="S-adenosyl-L-methionine-dependent methyltransferases"/>
    <property type="match status" value="1"/>
</dbReference>
<dbReference type="Pfam" id="PF06080">
    <property type="entry name" value="DUF938"/>
    <property type="match status" value="1"/>
</dbReference>
<name>A0ABX1QCS0_9RHOO</name>
<sequence>MEKPHAPATDRNRDPILAVLRLHFADRRHVLEIGSGTGQHAIHFAAALPHLTWQTSDRPQYLPGIRLWLDEAGLPNTPAPIALDVNAPPDLSTRFDAIFSANTLHIMSWPEVERLFAVLPGLMTPGALLCCYGPFNYHGRFSSESNAQFDASLKSENPQRGIRDFEAVDALAHGAGMTKLEDAEMPANNRCITWRFASPA</sequence>
<dbReference type="PANTHER" id="PTHR20974:SF0">
    <property type="entry name" value="UPF0585 PROTEIN CG18661"/>
    <property type="match status" value="1"/>
</dbReference>
<organism evidence="1 2">
    <name type="scientific">Aromatoleum diolicum</name>
    <dbReference type="NCBI Taxonomy" id="75796"/>
    <lineage>
        <taxon>Bacteria</taxon>
        <taxon>Pseudomonadati</taxon>
        <taxon>Pseudomonadota</taxon>
        <taxon>Betaproteobacteria</taxon>
        <taxon>Rhodocyclales</taxon>
        <taxon>Rhodocyclaceae</taxon>
        <taxon>Aromatoleum</taxon>
    </lineage>
</organism>
<dbReference type="InterPro" id="IPR010342">
    <property type="entry name" value="DUF938"/>
</dbReference>
<dbReference type="InterPro" id="IPR029063">
    <property type="entry name" value="SAM-dependent_MTases_sf"/>
</dbReference>
<keyword evidence="2" id="KW-1185">Reference proteome</keyword>
<accession>A0ABX1QCS0</accession>
<gene>
    <name evidence="1" type="ORF">GPA25_09465</name>
</gene>
<dbReference type="PANTHER" id="PTHR20974">
    <property type="entry name" value="UPF0585 PROTEIN CG18661"/>
    <property type="match status" value="1"/>
</dbReference>
<evidence type="ECO:0000313" key="1">
    <source>
        <dbReference type="EMBL" id="NMG74984.1"/>
    </source>
</evidence>
<proteinExistence type="predicted"/>
<evidence type="ECO:0000313" key="2">
    <source>
        <dbReference type="Proteomes" id="UP000648984"/>
    </source>
</evidence>